<dbReference type="InterPro" id="IPR018490">
    <property type="entry name" value="cNMP-bd_dom_sf"/>
</dbReference>
<evidence type="ECO:0000259" key="1">
    <source>
        <dbReference type="PROSITE" id="PS50042"/>
    </source>
</evidence>
<feature type="domain" description="Cyclic nucleotide-binding" evidence="1">
    <location>
        <begin position="217"/>
        <end position="323"/>
    </location>
</feature>
<comment type="caution">
    <text evidence="2">The sequence shown here is derived from an EMBL/GenBank/DDBJ whole genome shotgun (WGS) entry which is preliminary data.</text>
</comment>
<dbReference type="SMART" id="SM00100">
    <property type="entry name" value="cNMP"/>
    <property type="match status" value="1"/>
</dbReference>
<dbReference type="PANTHER" id="PTHR24567">
    <property type="entry name" value="CRP FAMILY TRANSCRIPTIONAL REGULATORY PROTEIN"/>
    <property type="match status" value="1"/>
</dbReference>
<dbReference type="Pfam" id="PF00027">
    <property type="entry name" value="cNMP_binding"/>
    <property type="match status" value="2"/>
</dbReference>
<dbReference type="CDD" id="cd00038">
    <property type="entry name" value="CAP_ED"/>
    <property type="match status" value="2"/>
</dbReference>
<dbReference type="PANTHER" id="PTHR24567:SF26">
    <property type="entry name" value="REGULATORY PROTEIN YEIL"/>
    <property type="match status" value="1"/>
</dbReference>
<dbReference type="Gene3D" id="2.60.120.10">
    <property type="entry name" value="Jelly Rolls"/>
    <property type="match status" value="2"/>
</dbReference>
<accession>A0ABN8D3R9</accession>
<evidence type="ECO:0000313" key="3">
    <source>
        <dbReference type="Proteomes" id="UP001158986"/>
    </source>
</evidence>
<protein>
    <recommendedName>
        <fullName evidence="1">Cyclic nucleotide-binding domain-containing protein</fullName>
    </recommendedName>
</protein>
<evidence type="ECO:0000313" key="2">
    <source>
        <dbReference type="EMBL" id="CAH0518919.1"/>
    </source>
</evidence>
<dbReference type="InterPro" id="IPR000595">
    <property type="entry name" value="cNMP-bd_dom"/>
</dbReference>
<dbReference type="InterPro" id="IPR050397">
    <property type="entry name" value="Env_Response_Regulators"/>
</dbReference>
<dbReference type="InterPro" id="IPR014710">
    <property type="entry name" value="RmlC-like_jellyroll"/>
</dbReference>
<dbReference type="Proteomes" id="UP001158986">
    <property type="component" value="Unassembled WGS sequence"/>
</dbReference>
<reference evidence="2 3" key="1">
    <citation type="submission" date="2021-11" db="EMBL/GenBank/DDBJ databases">
        <authorList>
            <person name="Islam A."/>
            <person name="Islam S."/>
            <person name="Flora M.S."/>
            <person name="Rahman M."/>
            <person name="Ziaur R.M."/>
            <person name="Epstein J.H."/>
            <person name="Hassan M."/>
            <person name="Klassen M."/>
            <person name="Woodard K."/>
            <person name="Webb A."/>
            <person name="Webby R.J."/>
            <person name="El Zowalaty M.E."/>
        </authorList>
    </citation>
    <scope>NUCLEOTIDE SEQUENCE [LARGE SCALE GENOMIC DNA]</scope>
    <source>
        <strain evidence="2">Pbs1</strain>
    </source>
</reference>
<dbReference type="EMBL" id="CAKLCB010000272">
    <property type="protein sequence ID" value="CAH0518919.1"/>
    <property type="molecule type" value="Genomic_DNA"/>
</dbReference>
<dbReference type="SUPFAM" id="SSF51206">
    <property type="entry name" value="cAMP-binding domain-like"/>
    <property type="match status" value="2"/>
</dbReference>
<dbReference type="PROSITE" id="PS50042">
    <property type="entry name" value="CNMP_BINDING_3"/>
    <property type="match status" value="2"/>
</dbReference>
<gene>
    <name evidence="2" type="ORF">PBS001_LOCUS5469</name>
</gene>
<keyword evidence="3" id="KW-1185">Reference proteome</keyword>
<proteinExistence type="predicted"/>
<feature type="domain" description="Cyclic nucleotide-binding" evidence="1">
    <location>
        <begin position="1"/>
        <end position="83"/>
    </location>
</feature>
<sequence length="341" mass="37316">MYVIATGTVQLHKKRRILAELGFGACVGQAALLQYSLYAGTHVSSATALKDCILLSISREDLDALIKVTPQVSRGVLNAVASSFQLLYFEPLRAIAESGSIPQPNQIVPSTAEDAHSNSKVDPVLKITEFLSANMKAALSVDRAAKSFLYNVGRSRRVTPLALARERRGRRHSFSNSQSMERSLSSGTLAFRGLHAFSDPVEYTTLEKSIHLKSSHLMRNLDGDKVSLVAQISRVLVFSHGDVLYSSGTKVDCVYVIINGTMEIMNFQSDPNAVSASISIKLHDGDCFGEEAFVTNATTQGECLAVGRCTLFEITAKELVDLMPPPYFWKMKKRPPKTQLS</sequence>
<organism evidence="2 3">
    <name type="scientific">Peronospora belbahrii</name>
    <dbReference type="NCBI Taxonomy" id="622444"/>
    <lineage>
        <taxon>Eukaryota</taxon>
        <taxon>Sar</taxon>
        <taxon>Stramenopiles</taxon>
        <taxon>Oomycota</taxon>
        <taxon>Peronosporomycetes</taxon>
        <taxon>Peronosporales</taxon>
        <taxon>Peronosporaceae</taxon>
        <taxon>Peronospora</taxon>
    </lineage>
</organism>
<name>A0ABN8D3R9_9STRA</name>